<dbReference type="AlphaFoldDB" id="A0A9Q0LG93"/>
<feature type="domain" description="Exocyst complex component Sec3 coiled-coil" evidence="6">
    <location>
        <begin position="41"/>
        <end position="158"/>
    </location>
</feature>
<dbReference type="GO" id="GO:0006887">
    <property type="term" value="P:exocytosis"/>
    <property type="evidence" value="ECO:0007669"/>
    <property type="project" value="UniProtKB-KW"/>
</dbReference>
<evidence type="ECO:0000256" key="5">
    <source>
        <dbReference type="SAM" id="Coils"/>
    </source>
</evidence>
<reference evidence="8" key="1">
    <citation type="submission" date="2022-10" db="EMBL/GenBank/DDBJ databases">
        <title>Novel sulphate-reducing endosymbionts in the free-living metamonad Anaeramoeba.</title>
        <authorList>
            <person name="Jerlstrom-Hultqvist J."/>
            <person name="Cepicka I."/>
            <person name="Gallot-Lavallee L."/>
            <person name="Salas-Leiva D."/>
            <person name="Curtis B.A."/>
            <person name="Zahonova K."/>
            <person name="Pipaliya S."/>
            <person name="Dacks J."/>
            <person name="Roger A.J."/>
        </authorList>
    </citation>
    <scope>NUCLEOTIDE SEQUENCE</scope>
    <source>
        <strain evidence="8">BMAN</strain>
    </source>
</reference>
<evidence type="ECO:0000313" key="8">
    <source>
        <dbReference type="EMBL" id="KAJ5072332.1"/>
    </source>
</evidence>
<protein>
    <submittedName>
        <fullName evidence="8">Exocyst complex component 1-related</fullName>
    </submittedName>
</protein>
<keyword evidence="3" id="KW-0268">Exocytosis</keyword>
<dbReference type="InterPro" id="IPR019160">
    <property type="entry name" value="Sec3_CC"/>
</dbReference>
<name>A0A9Q0LG93_ANAIG</name>
<dbReference type="GO" id="GO:0000145">
    <property type="term" value="C:exocyst"/>
    <property type="evidence" value="ECO:0007669"/>
    <property type="project" value="InterPro"/>
</dbReference>
<dbReference type="PANTHER" id="PTHR16092:SF14">
    <property type="entry name" value="EXOCYST COMPLEX COMPONENT 1 ISOFORM X1"/>
    <property type="match status" value="1"/>
</dbReference>
<evidence type="ECO:0000259" key="7">
    <source>
        <dbReference type="Pfam" id="PF20654"/>
    </source>
</evidence>
<dbReference type="GO" id="GO:0005886">
    <property type="term" value="C:plasma membrane"/>
    <property type="evidence" value="ECO:0007669"/>
    <property type="project" value="TreeGrafter"/>
</dbReference>
<dbReference type="InterPro" id="IPR048628">
    <property type="entry name" value="Sec3_C"/>
</dbReference>
<feature type="domain" description="Exocyst complex component Sec3 C-terminal" evidence="7">
    <location>
        <begin position="376"/>
        <end position="632"/>
    </location>
</feature>
<dbReference type="OMA" id="NQHVMSA"/>
<gene>
    <name evidence="8" type="ORF">M0811_01346</name>
</gene>
<dbReference type="Pfam" id="PF09763">
    <property type="entry name" value="Sec3_CC"/>
    <property type="match status" value="1"/>
</dbReference>
<dbReference type="EMBL" id="JAPDFW010000081">
    <property type="protein sequence ID" value="KAJ5072332.1"/>
    <property type="molecule type" value="Genomic_DNA"/>
</dbReference>
<dbReference type="Pfam" id="PF20654">
    <property type="entry name" value="Sec3_C-term"/>
    <property type="match status" value="1"/>
</dbReference>
<comment type="caution">
    <text evidence="8">The sequence shown here is derived from an EMBL/GenBank/DDBJ whole genome shotgun (WGS) entry which is preliminary data.</text>
</comment>
<feature type="coiled-coil region" evidence="5">
    <location>
        <begin position="38"/>
        <end position="111"/>
    </location>
</feature>
<keyword evidence="4 5" id="KW-0175">Coiled coil</keyword>
<organism evidence="8 9">
    <name type="scientific">Anaeramoeba ignava</name>
    <name type="common">Anaerobic marine amoeba</name>
    <dbReference type="NCBI Taxonomy" id="1746090"/>
    <lineage>
        <taxon>Eukaryota</taxon>
        <taxon>Metamonada</taxon>
        <taxon>Anaeramoebidae</taxon>
        <taxon>Anaeramoeba</taxon>
    </lineage>
</organism>
<evidence type="ECO:0000256" key="1">
    <source>
        <dbReference type="ARBA" id="ARBA00006518"/>
    </source>
</evidence>
<evidence type="ECO:0000256" key="2">
    <source>
        <dbReference type="ARBA" id="ARBA00022448"/>
    </source>
</evidence>
<dbReference type="OrthoDB" id="27109at2759"/>
<keyword evidence="2" id="KW-0813">Transport</keyword>
<sequence length="686" mass="81252">MFKPTLNENNPNEFIDSRSLSTHDIKNIDSLLGKTKSFDQADDIVKQLNKQLHNLEKTNIIELIKTEEATREIVERLEEAQKELSEMQNLLNLFSGKLNSMRRNIQQIEKDNNERATRTTNRGKVLEDISSLITRFNDTEQDCKIIENQNLDTTKPLELSRIWLSIQKLSLSIKKEESLGLLKLNAVHTKISRFNELETIFKGNLVEFLIKRFENIDQLSRPKNNEQNSVNVSKTKKIEFVHKQLVLYSCFIAWLKDLDQPKYLEVQTKYIHEMRNLYRKQFHKLFEELKNKIFKEERKANILQLPPTIPHEKKLPPNKEKITTIFEKALNEIAPFIFLEQKFVHIFFNFCDTKWQEFNGNFKEIEEMESLQVPNSEKISQLLEQIFEGTILPQLEILIEKANKMDNLFILQMIGTVHRFIVIYRDHDLVLLRLLTECQIELQKVFSVYIDSQIRIFEESKIPGKRCGIFPIFIKFPLFVERIEKIIDSDSRGSADHGYLKIVVRMFEWLEKEVAESNQKYRNIYLFENYHHFFSSLEKSFQIPSLDPYIAQAKEKYEKNFRSYINSLIRTNFSEPADFFMKIDSLLPSHTYQEVTFQSSFSMGAFTQMIKKFSNKSIEDRISLSFKKINKDIHPSYGLREIAKSKLKIMLLEIFQHWENIAFACYETQMVPSFEIFKEILDQMIK</sequence>
<proteinExistence type="inferred from homology"/>
<evidence type="ECO:0000256" key="4">
    <source>
        <dbReference type="ARBA" id="ARBA00023054"/>
    </source>
</evidence>
<evidence type="ECO:0000256" key="3">
    <source>
        <dbReference type="ARBA" id="ARBA00022483"/>
    </source>
</evidence>
<evidence type="ECO:0000313" key="9">
    <source>
        <dbReference type="Proteomes" id="UP001149090"/>
    </source>
</evidence>
<dbReference type="PANTHER" id="PTHR16092">
    <property type="entry name" value="SEC3/SYNTAXIN-RELATED"/>
    <property type="match status" value="1"/>
</dbReference>
<keyword evidence="9" id="KW-1185">Reference proteome</keyword>
<comment type="similarity">
    <text evidence="1">Belongs to the SEC3 family.</text>
</comment>
<dbReference type="GO" id="GO:0005546">
    <property type="term" value="F:phosphatidylinositol-4,5-bisphosphate binding"/>
    <property type="evidence" value="ECO:0007669"/>
    <property type="project" value="TreeGrafter"/>
</dbReference>
<evidence type="ECO:0000259" key="6">
    <source>
        <dbReference type="Pfam" id="PF09763"/>
    </source>
</evidence>
<dbReference type="GO" id="GO:0006893">
    <property type="term" value="P:Golgi to plasma membrane transport"/>
    <property type="evidence" value="ECO:0007669"/>
    <property type="project" value="TreeGrafter"/>
</dbReference>
<accession>A0A9Q0LG93</accession>
<dbReference type="Proteomes" id="UP001149090">
    <property type="component" value="Unassembled WGS sequence"/>
</dbReference>